<feature type="domain" description="N-acetyltransferase" evidence="1">
    <location>
        <begin position="83"/>
        <end position="219"/>
    </location>
</feature>
<dbReference type="InterPro" id="IPR016181">
    <property type="entry name" value="Acyl_CoA_acyltransferase"/>
</dbReference>
<dbReference type="Proteomes" id="UP000470082">
    <property type="component" value="Unassembled WGS sequence"/>
</dbReference>
<evidence type="ECO:0000259" key="1">
    <source>
        <dbReference type="PROSITE" id="PS51186"/>
    </source>
</evidence>
<reference evidence="2 3" key="1">
    <citation type="submission" date="2019-08" db="EMBL/GenBank/DDBJ databases">
        <title>In-depth cultivation of the pig gut microbiome towards novel bacterial diversity and tailored functional studies.</title>
        <authorList>
            <person name="Wylensek D."/>
            <person name="Hitch T.C.A."/>
            <person name="Clavel T."/>
        </authorList>
    </citation>
    <scope>NUCLEOTIDE SEQUENCE [LARGE SCALE GENOMIC DNA]</scope>
    <source>
        <strain evidence="2 3">LKV-178-WT-2G</strain>
    </source>
</reference>
<sequence length="219" mass="25733">MKSNPTLYAGILEIIDRNTFKIIENDLKGLLIQDTVSTIYFGIHENEDILKNWIHSHKEIKLLVLYKPLLLKGYTCFLECYPIAYLKKEPFNYKSELNIRIACIKDLSFILNHYTLLEEWEIRKIISMNHLFIGYKDNIPVGFIGLHLEGSMGLLYILKEYRGNGYGIELEMFLVNRLLFENKIPFGQVETTNTISISLQKKLGFTFTDKKQYWYESDL</sequence>
<dbReference type="EMBL" id="VUMM01000016">
    <property type="protein sequence ID" value="MSS01942.1"/>
    <property type="molecule type" value="Genomic_DNA"/>
</dbReference>
<dbReference type="InterPro" id="IPR013653">
    <property type="entry name" value="GCN5-like_dom"/>
</dbReference>
<dbReference type="CDD" id="cd04301">
    <property type="entry name" value="NAT_SF"/>
    <property type="match status" value="1"/>
</dbReference>
<evidence type="ECO:0000313" key="2">
    <source>
        <dbReference type="EMBL" id="MSS01942.1"/>
    </source>
</evidence>
<dbReference type="Pfam" id="PF08445">
    <property type="entry name" value="FR47"/>
    <property type="match status" value="1"/>
</dbReference>
<dbReference type="SUPFAM" id="SSF55729">
    <property type="entry name" value="Acyl-CoA N-acyltransferases (Nat)"/>
    <property type="match status" value="1"/>
</dbReference>
<keyword evidence="2" id="KW-0808">Transferase</keyword>
<dbReference type="Gene3D" id="3.40.630.30">
    <property type="match status" value="1"/>
</dbReference>
<evidence type="ECO:0000313" key="3">
    <source>
        <dbReference type="Proteomes" id="UP000470082"/>
    </source>
</evidence>
<dbReference type="InterPro" id="IPR000182">
    <property type="entry name" value="GNAT_dom"/>
</dbReference>
<proteinExistence type="predicted"/>
<comment type="caution">
    <text evidence="2">The sequence shown here is derived from an EMBL/GenBank/DDBJ whole genome shotgun (WGS) entry which is preliminary data.</text>
</comment>
<name>A0A7X2N3T6_9FIRM</name>
<dbReference type="RefSeq" id="WP_154460682.1">
    <property type="nucleotide sequence ID" value="NZ_JAQYTQ010000043.1"/>
</dbReference>
<accession>A0A7X2N3T6</accession>
<keyword evidence="3" id="KW-1185">Reference proteome</keyword>
<dbReference type="PROSITE" id="PS51186">
    <property type="entry name" value="GNAT"/>
    <property type="match status" value="1"/>
</dbReference>
<dbReference type="GO" id="GO:0016747">
    <property type="term" value="F:acyltransferase activity, transferring groups other than amino-acyl groups"/>
    <property type="evidence" value="ECO:0007669"/>
    <property type="project" value="InterPro"/>
</dbReference>
<organism evidence="2 3">
    <name type="scientific">Floccifex porci</name>
    <dbReference type="NCBI Taxonomy" id="2606629"/>
    <lineage>
        <taxon>Bacteria</taxon>
        <taxon>Bacillati</taxon>
        <taxon>Bacillota</taxon>
        <taxon>Erysipelotrichia</taxon>
        <taxon>Erysipelotrichales</taxon>
        <taxon>Erysipelotrichaceae</taxon>
        <taxon>Floccifex</taxon>
    </lineage>
</organism>
<dbReference type="AlphaFoldDB" id="A0A7X2N3T6"/>
<protein>
    <submittedName>
        <fullName evidence="2">GNAT family N-acetyltransferase</fullName>
    </submittedName>
</protein>
<gene>
    <name evidence="2" type="ORF">FYJ50_07530</name>
</gene>